<dbReference type="Gene3D" id="3.40.30.10">
    <property type="entry name" value="Glutaredoxin"/>
    <property type="match status" value="1"/>
</dbReference>
<dbReference type="InterPro" id="IPR050553">
    <property type="entry name" value="Thioredoxin_ResA/DsbE_sf"/>
</dbReference>
<dbReference type="GO" id="GO:0017004">
    <property type="term" value="P:cytochrome complex assembly"/>
    <property type="evidence" value="ECO:0007669"/>
    <property type="project" value="UniProtKB-KW"/>
</dbReference>
<dbReference type="PANTHER" id="PTHR42852">
    <property type="entry name" value="THIOL:DISULFIDE INTERCHANGE PROTEIN DSBE"/>
    <property type="match status" value="1"/>
</dbReference>
<feature type="domain" description="Thioredoxin" evidence="5">
    <location>
        <begin position="171"/>
        <end position="307"/>
    </location>
</feature>
<dbReference type="CDD" id="cd02966">
    <property type="entry name" value="TlpA_like_family"/>
    <property type="match status" value="1"/>
</dbReference>
<evidence type="ECO:0000256" key="1">
    <source>
        <dbReference type="ARBA" id="ARBA00004196"/>
    </source>
</evidence>
<protein>
    <submittedName>
        <fullName evidence="6">Thiol-disulfide isomerase/thioredoxin</fullName>
    </submittedName>
</protein>
<evidence type="ECO:0000256" key="3">
    <source>
        <dbReference type="ARBA" id="ARBA00023157"/>
    </source>
</evidence>
<keyword evidence="3" id="KW-1015">Disulfide bond</keyword>
<keyword evidence="2" id="KW-0201">Cytochrome c-type biogenesis</keyword>
<proteinExistence type="predicted"/>
<comment type="subcellular location">
    <subcellularLocation>
        <location evidence="1">Cell envelope</location>
    </subcellularLocation>
</comment>
<dbReference type="SUPFAM" id="SSF52833">
    <property type="entry name" value="Thioredoxin-like"/>
    <property type="match status" value="1"/>
</dbReference>
<comment type="caution">
    <text evidence="6">The sequence shown here is derived from an EMBL/GenBank/DDBJ whole genome shotgun (WGS) entry which is preliminary data.</text>
</comment>
<organism evidence="6 7">
    <name type="scientific">Butyricimonas faecihominis</name>
    <dbReference type="NCBI Taxonomy" id="1472416"/>
    <lineage>
        <taxon>Bacteria</taxon>
        <taxon>Pseudomonadati</taxon>
        <taxon>Bacteroidota</taxon>
        <taxon>Bacteroidia</taxon>
        <taxon>Bacteroidales</taxon>
        <taxon>Odoribacteraceae</taxon>
        <taxon>Butyricimonas</taxon>
    </lineage>
</organism>
<evidence type="ECO:0000256" key="2">
    <source>
        <dbReference type="ARBA" id="ARBA00022748"/>
    </source>
</evidence>
<gene>
    <name evidence="6" type="ORF">GGR14_003151</name>
</gene>
<dbReference type="PROSITE" id="PS51352">
    <property type="entry name" value="THIOREDOXIN_2"/>
    <property type="match status" value="1"/>
</dbReference>
<reference evidence="6 7" key="1">
    <citation type="submission" date="2020-08" db="EMBL/GenBank/DDBJ databases">
        <title>Genomic Encyclopedia of Type Strains, Phase IV (KMG-IV): sequencing the most valuable type-strain genomes for metagenomic binning, comparative biology and taxonomic classification.</title>
        <authorList>
            <person name="Goeker M."/>
        </authorList>
    </citation>
    <scope>NUCLEOTIDE SEQUENCE [LARGE SCALE GENOMIC DNA]</scope>
    <source>
        <strain evidence="6 7">DSM 105721</strain>
    </source>
</reference>
<evidence type="ECO:0000256" key="4">
    <source>
        <dbReference type="ARBA" id="ARBA00023284"/>
    </source>
</evidence>
<dbReference type="InterPro" id="IPR000866">
    <property type="entry name" value="AhpC/TSA"/>
</dbReference>
<dbReference type="Proteomes" id="UP000546007">
    <property type="component" value="Unassembled WGS sequence"/>
</dbReference>
<dbReference type="GO" id="GO:0016209">
    <property type="term" value="F:antioxidant activity"/>
    <property type="evidence" value="ECO:0007669"/>
    <property type="project" value="InterPro"/>
</dbReference>
<keyword evidence="7" id="KW-1185">Reference proteome</keyword>
<accession>A0A7W6HYK1</accession>
<keyword evidence="6" id="KW-0413">Isomerase</keyword>
<dbReference type="GO" id="GO:0016491">
    <property type="term" value="F:oxidoreductase activity"/>
    <property type="evidence" value="ECO:0007669"/>
    <property type="project" value="InterPro"/>
</dbReference>
<sequence length="307" mass="35225">MNGVIPVVVENGLQVCIHGKAEKRDYNGQMFVEFSDIKVTGSPVHDEFLQKIDFRTKLDQLYEDKEKKHADINRKIGEARGNKEQVLLDSLSRTEAYAQMEKDEAAFFEKAEAEITKAVLDNKDSWWGPFLMLNLMNWFEEDQKEWFEAFSPEVQKSYYGQIVYKELFPETLEGKNAPSFTVTDSGGKKVTLQELQKNKKYILVDFWASWCAPCRKEIPNLKALYDRFAAKGLGIISISIDKDQKAWEKALSEEQLPWPNFLDDSGISDAYGVKTIPAIFLLDANGKVLSIKLRGETLQKKLEELFQ</sequence>
<name>A0A7W6HYK1_9BACT</name>
<keyword evidence="4" id="KW-0676">Redox-active center</keyword>
<dbReference type="PROSITE" id="PS00194">
    <property type="entry name" value="THIOREDOXIN_1"/>
    <property type="match status" value="1"/>
</dbReference>
<evidence type="ECO:0000313" key="7">
    <source>
        <dbReference type="Proteomes" id="UP000546007"/>
    </source>
</evidence>
<dbReference type="PANTHER" id="PTHR42852:SF6">
    <property type="entry name" value="THIOL:DISULFIDE INTERCHANGE PROTEIN DSBE"/>
    <property type="match status" value="1"/>
</dbReference>
<dbReference type="InterPro" id="IPR017937">
    <property type="entry name" value="Thioredoxin_CS"/>
</dbReference>
<dbReference type="InterPro" id="IPR013766">
    <property type="entry name" value="Thioredoxin_domain"/>
</dbReference>
<dbReference type="GO" id="GO:0016853">
    <property type="term" value="F:isomerase activity"/>
    <property type="evidence" value="ECO:0007669"/>
    <property type="project" value="UniProtKB-KW"/>
</dbReference>
<dbReference type="AlphaFoldDB" id="A0A7W6HYK1"/>
<evidence type="ECO:0000313" key="6">
    <source>
        <dbReference type="EMBL" id="MBB4027341.1"/>
    </source>
</evidence>
<dbReference type="InterPro" id="IPR036249">
    <property type="entry name" value="Thioredoxin-like_sf"/>
</dbReference>
<dbReference type="EMBL" id="JACIES010000009">
    <property type="protein sequence ID" value="MBB4027341.1"/>
    <property type="molecule type" value="Genomic_DNA"/>
</dbReference>
<dbReference type="Pfam" id="PF00578">
    <property type="entry name" value="AhpC-TSA"/>
    <property type="match status" value="1"/>
</dbReference>
<evidence type="ECO:0000259" key="5">
    <source>
        <dbReference type="PROSITE" id="PS51352"/>
    </source>
</evidence>
<dbReference type="GO" id="GO:0030313">
    <property type="term" value="C:cell envelope"/>
    <property type="evidence" value="ECO:0007669"/>
    <property type="project" value="UniProtKB-SubCell"/>
</dbReference>